<proteinExistence type="predicted"/>
<evidence type="ECO:0000313" key="3">
    <source>
        <dbReference type="EMBL" id="VZH86243.1"/>
    </source>
</evidence>
<reference evidence="3 4" key="1">
    <citation type="submission" date="2019-11" db="EMBL/GenBank/DDBJ databases">
        <authorList>
            <person name="Brisse S."/>
        </authorList>
    </citation>
    <scope>NUCLEOTIDE SEQUENCE [LARGE SCALE GENOMIC DNA]</scope>
    <source>
        <strain evidence="3">FRC0190</strain>
    </source>
</reference>
<dbReference type="SUPFAM" id="SSF53800">
    <property type="entry name" value="Chelatase"/>
    <property type="match status" value="1"/>
</dbReference>
<dbReference type="KEGG" id="crf:FRC0190_02163"/>
<dbReference type="Pfam" id="PF01903">
    <property type="entry name" value="CbiX"/>
    <property type="match status" value="1"/>
</dbReference>
<dbReference type="EMBL" id="LR738855">
    <property type="protein sequence ID" value="VZH86243.1"/>
    <property type="molecule type" value="Genomic_DNA"/>
</dbReference>
<dbReference type="Proteomes" id="UP000423525">
    <property type="component" value="Chromosome"/>
</dbReference>
<dbReference type="InterPro" id="IPR002762">
    <property type="entry name" value="CbiX-like"/>
</dbReference>
<organism evidence="3 4">
    <name type="scientific">Corynebacterium rouxii</name>
    <dbReference type="NCBI Taxonomy" id="2719119"/>
    <lineage>
        <taxon>Bacteria</taxon>
        <taxon>Bacillati</taxon>
        <taxon>Actinomycetota</taxon>
        <taxon>Actinomycetes</taxon>
        <taxon>Mycobacteriales</taxon>
        <taxon>Corynebacteriaceae</taxon>
        <taxon>Corynebacterium</taxon>
    </lineage>
</organism>
<accession>A0A6I8MGQ3</accession>
<keyword evidence="2" id="KW-0456">Lyase</keyword>
<dbReference type="GO" id="GO:0016829">
    <property type="term" value="F:lyase activity"/>
    <property type="evidence" value="ECO:0007669"/>
    <property type="project" value="UniProtKB-KW"/>
</dbReference>
<evidence type="ECO:0000256" key="1">
    <source>
        <dbReference type="ARBA" id="ARBA00022723"/>
    </source>
</evidence>
<protein>
    <recommendedName>
        <fullName evidence="5">Sirohydrochlorin chelatase</fullName>
    </recommendedName>
</protein>
<dbReference type="GO" id="GO:0046872">
    <property type="term" value="F:metal ion binding"/>
    <property type="evidence" value="ECO:0007669"/>
    <property type="project" value="UniProtKB-KW"/>
</dbReference>
<dbReference type="RefSeq" id="WP_155874276.1">
    <property type="nucleotide sequence ID" value="NZ_LR738855.1"/>
</dbReference>
<dbReference type="Gene3D" id="3.40.50.1400">
    <property type="match status" value="1"/>
</dbReference>
<keyword evidence="1" id="KW-0479">Metal-binding</keyword>
<evidence type="ECO:0000313" key="4">
    <source>
        <dbReference type="Proteomes" id="UP000423525"/>
    </source>
</evidence>
<dbReference type="AlphaFoldDB" id="A0A6I8MGQ3"/>
<evidence type="ECO:0008006" key="5">
    <source>
        <dbReference type="Google" id="ProtNLM"/>
    </source>
</evidence>
<evidence type="ECO:0000256" key="2">
    <source>
        <dbReference type="ARBA" id="ARBA00023239"/>
    </source>
</evidence>
<name>A0A6I8MGQ3_9CORY</name>
<sequence length="216" mass="23066">MTAIIVLSHGSRHPGAEHVIRELARKVAFLTGTETAAAFLDFHPDDLRTVCARLAARHADAIVVPLLFTSAYHARIDVPRVISAITSLKLTLANPLGTGRDIAKLLDNHISRHVAAVAPIALYPVGSSDSAANAGVDTLAYQLSELSRRKVRVVYATGNDPIHPSEHVLPLFVTHGLLLDKAHNACRGRVAPPLGIALAPIVAQRAQEATCPHYCS</sequence>
<dbReference type="CDD" id="cd03416">
    <property type="entry name" value="CbiX_SirB_N"/>
    <property type="match status" value="1"/>
</dbReference>
<gene>
    <name evidence="3" type="ORF">FRC0190_02163</name>
</gene>